<gene>
    <name evidence="1" type="ORF">HUJ06_023768</name>
</gene>
<sequence>MTPTMANPCNHGPCNLLRQICMSWKDQNLQLILEAAPTNTFVESSLAVDHQLSIATTLQLENSSPMRFRTI</sequence>
<organism evidence="1 2">
    <name type="scientific">Nelumbo nucifera</name>
    <name type="common">Sacred lotus</name>
    <dbReference type="NCBI Taxonomy" id="4432"/>
    <lineage>
        <taxon>Eukaryota</taxon>
        <taxon>Viridiplantae</taxon>
        <taxon>Streptophyta</taxon>
        <taxon>Embryophyta</taxon>
        <taxon>Tracheophyta</taxon>
        <taxon>Spermatophyta</taxon>
        <taxon>Magnoliopsida</taxon>
        <taxon>Proteales</taxon>
        <taxon>Nelumbonaceae</taxon>
        <taxon>Nelumbo</taxon>
    </lineage>
</organism>
<name>A0A822XU04_NELNU</name>
<dbReference type="AlphaFoldDB" id="A0A822XU04"/>
<reference evidence="1 2" key="1">
    <citation type="journal article" date="2020" name="Mol. Biol. Evol.">
        <title>Distinct Expression and Methylation Patterns for Genes with Different Fates following a Single Whole-Genome Duplication in Flowering Plants.</title>
        <authorList>
            <person name="Shi T."/>
            <person name="Rahmani R.S."/>
            <person name="Gugger P.F."/>
            <person name="Wang M."/>
            <person name="Li H."/>
            <person name="Zhang Y."/>
            <person name="Li Z."/>
            <person name="Wang Q."/>
            <person name="Van de Peer Y."/>
            <person name="Marchal K."/>
            <person name="Chen J."/>
        </authorList>
    </citation>
    <scope>NUCLEOTIDE SEQUENCE [LARGE SCALE GENOMIC DNA]</scope>
    <source>
        <tissue evidence="1">Leaf</tissue>
    </source>
</reference>
<dbReference type="EMBL" id="DUZY01000001">
    <property type="protein sequence ID" value="DAD22305.1"/>
    <property type="molecule type" value="Genomic_DNA"/>
</dbReference>
<proteinExistence type="predicted"/>
<protein>
    <submittedName>
        <fullName evidence="1">Uncharacterized protein</fullName>
    </submittedName>
</protein>
<evidence type="ECO:0000313" key="2">
    <source>
        <dbReference type="Proteomes" id="UP000607653"/>
    </source>
</evidence>
<dbReference type="Proteomes" id="UP000607653">
    <property type="component" value="Unassembled WGS sequence"/>
</dbReference>
<keyword evidence="2" id="KW-1185">Reference proteome</keyword>
<evidence type="ECO:0000313" key="1">
    <source>
        <dbReference type="EMBL" id="DAD22305.1"/>
    </source>
</evidence>
<comment type="caution">
    <text evidence="1">The sequence shown here is derived from an EMBL/GenBank/DDBJ whole genome shotgun (WGS) entry which is preliminary data.</text>
</comment>
<accession>A0A822XU04</accession>